<dbReference type="PANTHER" id="PTHR33495:SF2">
    <property type="entry name" value="ANTI-SIGMA FACTOR ANTAGONIST TM_1081-RELATED"/>
    <property type="match status" value="1"/>
</dbReference>
<dbReference type="GO" id="GO:0045152">
    <property type="term" value="F:antisigma factor binding"/>
    <property type="evidence" value="ECO:0007669"/>
    <property type="project" value="InterPro"/>
</dbReference>
<dbReference type="InterPro" id="IPR014237">
    <property type="entry name" value="Anti-sigma_F_ant"/>
</dbReference>
<dbReference type="InterPro" id="IPR036513">
    <property type="entry name" value="STAS_dom_sf"/>
</dbReference>
<proteinExistence type="inferred from homology"/>
<dbReference type="NCBIfam" id="TIGR00377">
    <property type="entry name" value="ant_ant_sig"/>
    <property type="match status" value="1"/>
</dbReference>
<dbReference type="PANTHER" id="PTHR33495">
    <property type="entry name" value="ANTI-SIGMA FACTOR ANTAGONIST TM_1081-RELATED-RELATED"/>
    <property type="match status" value="1"/>
</dbReference>
<dbReference type="SUPFAM" id="SSF52091">
    <property type="entry name" value="SpoIIaa-like"/>
    <property type="match status" value="1"/>
</dbReference>
<reference evidence="9 11" key="2">
    <citation type="journal article" date="2019" name="Science, e1252229">
        <title>Invertible promoters mediate bacterial phase variation, antibiotic resistance, and host adaptation in the gut.</title>
        <authorList>
            <person name="Jiang X."/>
            <person name="Hall A.B."/>
            <person name="Arthur T.D."/>
            <person name="Plichta D.R."/>
            <person name="Covington C.T."/>
            <person name="Poyet M."/>
            <person name="Crothers J."/>
            <person name="Moses P.L."/>
            <person name="Tolonen A.C."/>
            <person name="Vlamakis H."/>
            <person name="Alm E.J."/>
            <person name="Xavier R.J."/>
        </authorList>
    </citation>
    <scope>NUCLEOTIDE SEQUENCE [LARGE SCALE GENOMIC DNA]</scope>
    <source>
        <strain evidence="11">aa_0143</strain>
        <strain evidence="9">Aa_0143</strain>
    </source>
</reference>
<evidence type="ECO:0000256" key="3">
    <source>
        <dbReference type="ARBA" id="ARBA00020784"/>
    </source>
</evidence>
<dbReference type="InterPro" id="IPR003658">
    <property type="entry name" value="Anti-sigma_ant"/>
</dbReference>
<dbReference type="AlphaFoldDB" id="A0A174AMK5"/>
<dbReference type="Gene3D" id="3.30.750.24">
    <property type="entry name" value="STAS domain"/>
    <property type="match status" value="1"/>
</dbReference>
<keyword evidence="4" id="KW-0597">Phosphoprotein</keyword>
<evidence type="ECO:0000256" key="5">
    <source>
        <dbReference type="ARBA" id="ARBA00022969"/>
    </source>
</evidence>
<dbReference type="PROSITE" id="PS50801">
    <property type="entry name" value="STAS"/>
    <property type="match status" value="1"/>
</dbReference>
<evidence type="ECO:0000256" key="1">
    <source>
        <dbReference type="ARBA" id="ARBA00001976"/>
    </source>
</evidence>
<accession>A0A174AMK5</accession>
<dbReference type="CDD" id="cd07043">
    <property type="entry name" value="STAS_anti-anti-sigma_factors"/>
    <property type="match status" value="1"/>
</dbReference>
<evidence type="ECO:0000256" key="2">
    <source>
        <dbReference type="ARBA" id="ARBA00009013"/>
    </source>
</evidence>
<dbReference type="GO" id="GO:0030435">
    <property type="term" value="P:sporulation resulting in formation of a cellular spore"/>
    <property type="evidence" value="ECO:0007669"/>
    <property type="project" value="UniProtKB-KW"/>
</dbReference>
<protein>
    <recommendedName>
        <fullName evidence="3 6">Anti-sigma F factor antagonist</fullName>
    </recommendedName>
    <alternativeName>
        <fullName evidence="6">Stage II sporulation protein</fullName>
    </alternativeName>
</protein>
<sequence>MEYQVQENCLTIYLPAEVDHHNAEEMKRKADKLIDRNHIKYVIFDFENTDFMDSSGIGVIMGRYKTISLIGGEVWAVHTNARIRKILTLSGVTKIMQIYEEEEE</sequence>
<dbReference type="EMBL" id="CYZO01000011">
    <property type="protein sequence ID" value="CUN89802.1"/>
    <property type="molecule type" value="Genomic_DNA"/>
</dbReference>
<dbReference type="Proteomes" id="UP000292665">
    <property type="component" value="Unassembled WGS sequence"/>
</dbReference>
<dbReference type="GO" id="GO:0043856">
    <property type="term" value="F:anti-sigma factor antagonist activity"/>
    <property type="evidence" value="ECO:0007669"/>
    <property type="project" value="InterPro"/>
</dbReference>
<feature type="domain" description="STAS" evidence="7">
    <location>
        <begin position="1"/>
        <end position="104"/>
    </location>
</feature>
<comment type="similarity">
    <text evidence="2 6">Belongs to the anti-sigma-factor antagonist family.</text>
</comment>
<dbReference type="InterPro" id="IPR002645">
    <property type="entry name" value="STAS_dom"/>
</dbReference>
<keyword evidence="5" id="KW-0749">Sporulation</keyword>
<comment type="function">
    <text evidence="1">In the phosphorylated form it could act as an anti-anti-sigma factor that counteracts SpoIIAB and thus releases sigma f from inhibition.</text>
</comment>
<evidence type="ECO:0000313" key="9">
    <source>
        <dbReference type="EMBL" id="RYS79227.1"/>
    </source>
</evidence>
<dbReference type="NCBIfam" id="TIGR02886">
    <property type="entry name" value="spore_II_AA"/>
    <property type="match status" value="1"/>
</dbReference>
<dbReference type="GeneID" id="97330076"/>
<gene>
    <name evidence="8" type="primary">spoIIAA</name>
    <name evidence="9" type="ORF">EAI93_09095</name>
    <name evidence="8" type="ORF">ERS852456_01091</name>
</gene>
<evidence type="ECO:0000313" key="10">
    <source>
        <dbReference type="Proteomes" id="UP000095787"/>
    </source>
</evidence>
<evidence type="ECO:0000313" key="11">
    <source>
        <dbReference type="Proteomes" id="UP000292665"/>
    </source>
</evidence>
<dbReference type="Pfam" id="PF01740">
    <property type="entry name" value="STAS"/>
    <property type="match status" value="1"/>
</dbReference>
<organism evidence="8 10">
    <name type="scientific">[Ruminococcus] torques</name>
    <dbReference type="NCBI Taxonomy" id="33039"/>
    <lineage>
        <taxon>Bacteria</taxon>
        <taxon>Bacillati</taxon>
        <taxon>Bacillota</taxon>
        <taxon>Clostridia</taxon>
        <taxon>Lachnospirales</taxon>
        <taxon>Lachnospiraceae</taxon>
        <taxon>Mediterraneibacter</taxon>
    </lineage>
</organism>
<evidence type="ECO:0000256" key="4">
    <source>
        <dbReference type="ARBA" id="ARBA00022553"/>
    </source>
</evidence>
<dbReference type="Proteomes" id="UP000095787">
    <property type="component" value="Unassembled WGS sequence"/>
</dbReference>
<reference evidence="8 10" key="1">
    <citation type="submission" date="2015-09" db="EMBL/GenBank/DDBJ databases">
        <authorList>
            <consortium name="Pathogen Informatics"/>
        </authorList>
    </citation>
    <scope>NUCLEOTIDE SEQUENCE [LARGE SCALE GENOMIC DNA]</scope>
    <source>
        <strain evidence="8 10">2789STDY5834841</strain>
    </source>
</reference>
<evidence type="ECO:0000313" key="8">
    <source>
        <dbReference type="EMBL" id="CUN89802.1"/>
    </source>
</evidence>
<dbReference type="RefSeq" id="WP_004846741.1">
    <property type="nucleotide sequence ID" value="NZ_AP028249.1"/>
</dbReference>
<dbReference type="EMBL" id="RCYR01000016">
    <property type="protein sequence ID" value="RYS79227.1"/>
    <property type="molecule type" value="Genomic_DNA"/>
</dbReference>
<evidence type="ECO:0000259" key="7">
    <source>
        <dbReference type="PROSITE" id="PS50801"/>
    </source>
</evidence>
<evidence type="ECO:0000256" key="6">
    <source>
        <dbReference type="RuleBase" id="RU003749"/>
    </source>
</evidence>
<name>A0A174AMK5_9FIRM</name>